<dbReference type="RefSeq" id="WP_089233759.1">
    <property type="nucleotide sequence ID" value="NZ_FZOY01000005.1"/>
</dbReference>
<reference evidence="15 16" key="1">
    <citation type="submission" date="2017-06" db="EMBL/GenBank/DDBJ databases">
        <authorList>
            <person name="Kim H.J."/>
            <person name="Triplett B.A."/>
        </authorList>
    </citation>
    <scope>NUCLEOTIDE SEQUENCE [LARGE SCALE GENOMIC DNA]</scope>
    <source>
        <strain evidence="15 16">DSM 29339</strain>
    </source>
</reference>
<dbReference type="InterPro" id="IPR011102">
    <property type="entry name" value="Sig_transdc_His_kinase_HWE"/>
</dbReference>
<keyword evidence="7" id="KW-0547">Nucleotide-binding</keyword>
<evidence type="ECO:0000313" key="16">
    <source>
        <dbReference type="Proteomes" id="UP000198426"/>
    </source>
</evidence>
<gene>
    <name evidence="15" type="ORF">SAMN05421757_105182</name>
</gene>
<sequence>MSDPDFPGRSADVDLTNCDREPIHRLGRVQDFGCLIGVSSDWMITHASENCGELLGLPSETLIGTRLMEVFSEPTVHDLRTRMQVLGSQDGHARVFGYAVFGDARLFDISIHRSGRQILFEFEPRRAVKGSPQDDGTVQALIARVQRHDTVEHMAAEAARGLKALSGFGRVMVYRFEDDDSGTVIAEVKEPGQAPFLGLRYPASDIPKQARALYTRSLLRLIADVDGPTHAIHPEFDPSGEPLDLSLSVTRAVSPIHLEYLRNMGVAASMSVSILRKGKLWGLFACHHDAPRAINYETRTSIELFAQLFNYELAQLEMNSELADVDRARGLHDRLMSQLSSGGSLFGTFESFVEEIREVIEFDGAVIFSEGRHKAVGPAPTEDELAGLARFLNTTPPAQVYATENLGARYSKAEAFADRAAGLLALPISRTPRDYLVLFRREIAQSVTWAGNPEKPVETGPNGIRLTPRKSFEAWQEVVHGRSAAWKDSERRAADALRVTLLEVVLKLADESNAARKRAQDQQELLIAELNHRVRNILNLIRGLVSQGQGDSTSVEAFQSVLDARIHALARAHDQLTLTEWSWTSFRALVETEVTAFLADGSPRVHITGAEIELSPEGFTTLALVVHELVTNSAKYGALSVPTGSVALDVALDADGTASLRWHERDGPAVKPPTRKGFGTTIIERSIPFELRGEANLRYRVTGVEAEFTLPARHVRASEGGDTPKVSQAPTANGAARISGNALVVEDNMIIALDAADMLSDLGAAAVQTAGSVVDAMKVLDEGGIAFVLADVNLGDEVSFPVVERCIAQGIGVILATGYGPSEDIAARFPNVQTLKKPYTIEHLRALLTAERR</sequence>
<dbReference type="InterPro" id="IPR043150">
    <property type="entry name" value="Phytochrome_PHY_sf"/>
</dbReference>
<dbReference type="SMART" id="SM00911">
    <property type="entry name" value="HWE_HK"/>
    <property type="match status" value="1"/>
</dbReference>
<dbReference type="InterPro" id="IPR035965">
    <property type="entry name" value="PAS-like_dom_sf"/>
</dbReference>
<dbReference type="InterPro" id="IPR001789">
    <property type="entry name" value="Sig_transdc_resp-reg_receiver"/>
</dbReference>
<dbReference type="InterPro" id="IPR009219">
    <property type="entry name" value="Bactrphtchr_CheY"/>
</dbReference>
<evidence type="ECO:0000256" key="11">
    <source>
        <dbReference type="ARBA" id="ARBA00023170"/>
    </source>
</evidence>
<dbReference type="InterPro" id="IPR001294">
    <property type="entry name" value="Phytochrome"/>
</dbReference>
<dbReference type="SUPFAM" id="SSF55781">
    <property type="entry name" value="GAF domain-like"/>
    <property type="match status" value="2"/>
</dbReference>
<dbReference type="PANTHER" id="PTHR41523">
    <property type="entry name" value="TWO-COMPONENT SYSTEM SENSOR PROTEIN"/>
    <property type="match status" value="1"/>
</dbReference>
<accession>A0A239JAA7</accession>
<dbReference type="GO" id="GO:0009584">
    <property type="term" value="P:detection of visible light"/>
    <property type="evidence" value="ECO:0007669"/>
    <property type="project" value="InterPro"/>
</dbReference>
<dbReference type="SUPFAM" id="SSF55785">
    <property type="entry name" value="PYP-like sensor domain (PAS domain)"/>
    <property type="match status" value="1"/>
</dbReference>
<dbReference type="SMART" id="SM00065">
    <property type="entry name" value="GAF"/>
    <property type="match status" value="1"/>
</dbReference>
<dbReference type="Gene3D" id="3.40.50.2300">
    <property type="match status" value="1"/>
</dbReference>
<dbReference type="InterPro" id="IPR036890">
    <property type="entry name" value="HATPase_C_sf"/>
</dbReference>
<dbReference type="Gene3D" id="3.30.450.40">
    <property type="match status" value="1"/>
</dbReference>
<dbReference type="AlphaFoldDB" id="A0A239JAA7"/>
<dbReference type="Gene3D" id="3.30.450.270">
    <property type="match status" value="1"/>
</dbReference>
<evidence type="ECO:0000259" key="14">
    <source>
        <dbReference type="PROSITE" id="PS50110"/>
    </source>
</evidence>
<keyword evidence="6" id="KW-0808">Transferase</keyword>
<dbReference type="GO" id="GO:0004673">
    <property type="term" value="F:protein histidine kinase activity"/>
    <property type="evidence" value="ECO:0007669"/>
    <property type="project" value="UniProtKB-EC"/>
</dbReference>
<evidence type="ECO:0000256" key="1">
    <source>
        <dbReference type="ARBA" id="ARBA00000085"/>
    </source>
</evidence>
<dbReference type="GO" id="GO:0009881">
    <property type="term" value="F:photoreceptor activity"/>
    <property type="evidence" value="ECO:0007669"/>
    <property type="project" value="UniProtKB-KW"/>
</dbReference>
<dbReference type="PANTHER" id="PTHR41523:SF8">
    <property type="entry name" value="ETHYLENE RESPONSE SENSOR PROTEIN"/>
    <property type="match status" value="1"/>
</dbReference>
<evidence type="ECO:0000256" key="5">
    <source>
        <dbReference type="ARBA" id="ARBA00022606"/>
    </source>
</evidence>
<evidence type="ECO:0000256" key="8">
    <source>
        <dbReference type="ARBA" id="ARBA00022777"/>
    </source>
</evidence>
<feature type="domain" description="Response regulatory" evidence="14">
    <location>
        <begin position="741"/>
        <end position="852"/>
    </location>
</feature>
<keyword evidence="5" id="KW-0716">Sensory transduction</keyword>
<evidence type="ECO:0000259" key="13">
    <source>
        <dbReference type="PROSITE" id="PS50046"/>
    </source>
</evidence>
<evidence type="ECO:0000256" key="2">
    <source>
        <dbReference type="ARBA" id="ARBA00012438"/>
    </source>
</evidence>
<dbReference type="Pfam" id="PF00360">
    <property type="entry name" value="PHY"/>
    <property type="match status" value="1"/>
</dbReference>
<evidence type="ECO:0000256" key="10">
    <source>
        <dbReference type="ARBA" id="ARBA00022991"/>
    </source>
</evidence>
<keyword evidence="3" id="KW-0600">Photoreceptor protein</keyword>
<keyword evidence="4 12" id="KW-0597">Phosphoprotein</keyword>
<dbReference type="Gene3D" id="3.30.565.10">
    <property type="entry name" value="Histidine kinase-like ATPase, C-terminal domain"/>
    <property type="match status" value="1"/>
</dbReference>
<dbReference type="Pfam" id="PF08446">
    <property type="entry name" value="PAS_2"/>
    <property type="match status" value="1"/>
</dbReference>
<dbReference type="OrthoDB" id="489241at2"/>
<dbReference type="GO" id="GO:0000160">
    <property type="term" value="P:phosphorelay signal transduction system"/>
    <property type="evidence" value="ECO:0007669"/>
    <property type="project" value="InterPro"/>
</dbReference>
<dbReference type="EMBL" id="FZOY01000005">
    <property type="protein sequence ID" value="SNT02831.1"/>
    <property type="molecule type" value="Genomic_DNA"/>
</dbReference>
<dbReference type="PROSITE" id="PS50110">
    <property type="entry name" value="RESPONSE_REGULATORY"/>
    <property type="match status" value="1"/>
</dbReference>
<dbReference type="GO" id="GO:0005524">
    <property type="term" value="F:ATP binding"/>
    <property type="evidence" value="ECO:0007669"/>
    <property type="project" value="UniProtKB-KW"/>
</dbReference>
<organism evidence="15 16">
    <name type="scientific">Tropicimonas sediminicola</name>
    <dbReference type="NCBI Taxonomy" id="1031541"/>
    <lineage>
        <taxon>Bacteria</taxon>
        <taxon>Pseudomonadati</taxon>
        <taxon>Pseudomonadota</taxon>
        <taxon>Alphaproteobacteria</taxon>
        <taxon>Rhodobacterales</taxon>
        <taxon>Roseobacteraceae</taxon>
        <taxon>Tropicimonas</taxon>
    </lineage>
</organism>
<evidence type="ECO:0000256" key="3">
    <source>
        <dbReference type="ARBA" id="ARBA00022543"/>
    </source>
</evidence>
<keyword evidence="16" id="KW-1185">Reference proteome</keyword>
<keyword evidence="11" id="KW-0675">Receptor</keyword>
<dbReference type="PIRSF" id="PIRSF036397">
    <property type="entry name" value="Bactrphtchrm_rec"/>
    <property type="match status" value="1"/>
</dbReference>
<dbReference type="InterPro" id="IPR011006">
    <property type="entry name" value="CheY-like_superfamily"/>
</dbReference>
<dbReference type="InterPro" id="IPR016132">
    <property type="entry name" value="Phyto_chromo_attachment"/>
</dbReference>
<dbReference type="Gene3D" id="3.30.450.20">
    <property type="entry name" value="PAS domain"/>
    <property type="match status" value="1"/>
</dbReference>
<dbReference type="PRINTS" id="PR01033">
    <property type="entry name" value="PHYTOCHROME"/>
</dbReference>
<evidence type="ECO:0000256" key="4">
    <source>
        <dbReference type="ARBA" id="ARBA00022553"/>
    </source>
</evidence>
<dbReference type="Pfam" id="PF07536">
    <property type="entry name" value="HWE_HK"/>
    <property type="match status" value="1"/>
</dbReference>
<dbReference type="InterPro" id="IPR013515">
    <property type="entry name" value="Phytochrome_cen-reg"/>
</dbReference>
<dbReference type="InterPro" id="IPR013654">
    <property type="entry name" value="PAS_2"/>
</dbReference>
<keyword evidence="8 15" id="KW-0418">Kinase</keyword>
<dbReference type="PROSITE" id="PS50046">
    <property type="entry name" value="PHYTOCHROME_2"/>
    <property type="match status" value="1"/>
</dbReference>
<dbReference type="EC" id="2.7.13.3" evidence="2"/>
<evidence type="ECO:0000256" key="7">
    <source>
        <dbReference type="ARBA" id="ARBA00022741"/>
    </source>
</evidence>
<evidence type="ECO:0000313" key="15">
    <source>
        <dbReference type="EMBL" id="SNT02831.1"/>
    </source>
</evidence>
<feature type="modified residue" description="4-aspartylphosphate" evidence="12">
    <location>
        <position position="791"/>
    </location>
</feature>
<dbReference type="Pfam" id="PF01590">
    <property type="entry name" value="GAF"/>
    <property type="match status" value="1"/>
</dbReference>
<evidence type="ECO:0000256" key="9">
    <source>
        <dbReference type="ARBA" id="ARBA00022840"/>
    </source>
</evidence>
<feature type="domain" description="Phytochrome chromophore attachment site" evidence="13">
    <location>
        <begin position="150"/>
        <end position="307"/>
    </location>
</feature>
<dbReference type="InterPro" id="IPR003018">
    <property type="entry name" value="GAF"/>
</dbReference>
<dbReference type="GO" id="GO:0006355">
    <property type="term" value="P:regulation of DNA-templated transcription"/>
    <property type="evidence" value="ECO:0007669"/>
    <property type="project" value="InterPro"/>
</dbReference>
<keyword evidence="9" id="KW-0067">ATP-binding</keyword>
<protein>
    <recommendedName>
        <fullName evidence="2">histidine kinase</fullName>
        <ecNumber evidence="2">2.7.13.3</ecNumber>
    </recommendedName>
</protein>
<dbReference type="Proteomes" id="UP000198426">
    <property type="component" value="Unassembled WGS sequence"/>
</dbReference>
<name>A0A239JAA7_9RHOB</name>
<dbReference type="InterPro" id="IPR029016">
    <property type="entry name" value="GAF-like_dom_sf"/>
</dbReference>
<keyword evidence="10" id="KW-0157">Chromophore</keyword>
<comment type="catalytic activity">
    <reaction evidence="1">
        <text>ATP + protein L-histidine = ADP + protein N-phospho-L-histidine.</text>
        <dbReference type="EC" id="2.7.13.3"/>
    </reaction>
</comment>
<evidence type="ECO:0000256" key="6">
    <source>
        <dbReference type="ARBA" id="ARBA00022679"/>
    </source>
</evidence>
<dbReference type="SUPFAM" id="SSF52172">
    <property type="entry name" value="CheY-like"/>
    <property type="match status" value="1"/>
</dbReference>
<proteinExistence type="predicted"/>
<evidence type="ECO:0000256" key="12">
    <source>
        <dbReference type="PROSITE-ProRule" id="PRU00169"/>
    </source>
</evidence>